<evidence type="ECO:0000256" key="8">
    <source>
        <dbReference type="SAM" id="Phobius"/>
    </source>
</evidence>
<dbReference type="InterPro" id="IPR007227">
    <property type="entry name" value="Cell_shape_determining_MreD"/>
</dbReference>
<feature type="transmembrane region" description="Helical" evidence="8">
    <location>
        <begin position="65"/>
        <end position="88"/>
    </location>
</feature>
<evidence type="ECO:0000313" key="10">
    <source>
        <dbReference type="Proteomes" id="UP001617669"/>
    </source>
</evidence>
<gene>
    <name evidence="9" type="primary">mreD</name>
    <name evidence="9" type="ORF">ACIKP9_11240</name>
</gene>
<feature type="transmembrane region" description="Helical" evidence="8">
    <location>
        <begin position="6"/>
        <end position="24"/>
    </location>
</feature>
<dbReference type="Proteomes" id="UP001617669">
    <property type="component" value="Unassembled WGS sequence"/>
</dbReference>
<evidence type="ECO:0000256" key="3">
    <source>
        <dbReference type="ARBA" id="ARBA00022475"/>
    </source>
</evidence>
<comment type="subcellular location">
    <subcellularLocation>
        <location evidence="1">Cell membrane</location>
        <topology evidence="1">Multi-pass membrane protein</topology>
    </subcellularLocation>
</comment>
<protein>
    <submittedName>
        <fullName evidence="9">Rod shape-determining protein MreD</fullName>
    </submittedName>
</protein>
<keyword evidence="5" id="KW-0133">Cell shape</keyword>
<dbReference type="PANTHER" id="PTHR37484:SF1">
    <property type="entry name" value="ROD SHAPE-DETERMINING PROTEIN MRED"/>
    <property type="match status" value="1"/>
</dbReference>
<keyword evidence="7 8" id="KW-0472">Membrane</keyword>
<dbReference type="InterPro" id="IPR026034">
    <property type="entry name" value="MreD_proteobac"/>
</dbReference>
<evidence type="ECO:0000256" key="6">
    <source>
        <dbReference type="ARBA" id="ARBA00022989"/>
    </source>
</evidence>
<dbReference type="RefSeq" id="WP_400882785.1">
    <property type="nucleotide sequence ID" value="NZ_JBIWXY010000002.1"/>
</dbReference>
<keyword evidence="6 8" id="KW-1133">Transmembrane helix</keyword>
<evidence type="ECO:0000256" key="4">
    <source>
        <dbReference type="ARBA" id="ARBA00022692"/>
    </source>
</evidence>
<reference evidence="9 10" key="1">
    <citation type="submission" date="2024-11" db="EMBL/GenBank/DDBJ databases">
        <authorList>
            <person name="Kaparullina E.N."/>
            <person name="Delegan Y.A."/>
            <person name="Doronina N.V."/>
        </authorList>
    </citation>
    <scope>NUCLEOTIDE SEQUENCE [LARGE SCALE GENOMIC DNA]</scope>
    <source>
        <strain evidence="9 10">7sh_L</strain>
    </source>
</reference>
<sequence>MTTTSFKPVYLSLLLALILQILPWSGDLLMVRPEFLLVIVLYWTLRAPHLCNIGTAWFAGLLMDLISGGLFGQFALAYAITSYFAVTYQRRLALFNIWQQAGYVFLLLLFTQLTTLVLKLFAGGELPGWQYFLPSISGILLWQFVIFSRLRIDSRSNQA</sequence>
<dbReference type="NCBIfam" id="TIGR03426">
    <property type="entry name" value="shape_MreD"/>
    <property type="match status" value="1"/>
</dbReference>
<accession>A0ABW8GMZ0</accession>
<organism evidence="9 10">
    <name type="scientific">Methylobacillus methanolivorans</name>
    <dbReference type="NCBI Taxonomy" id="1848927"/>
    <lineage>
        <taxon>Bacteria</taxon>
        <taxon>Pseudomonadati</taxon>
        <taxon>Pseudomonadota</taxon>
        <taxon>Betaproteobacteria</taxon>
        <taxon>Nitrosomonadales</taxon>
        <taxon>Methylophilaceae</taxon>
        <taxon>Methylobacillus</taxon>
    </lineage>
</organism>
<evidence type="ECO:0000256" key="7">
    <source>
        <dbReference type="ARBA" id="ARBA00023136"/>
    </source>
</evidence>
<keyword evidence="4 8" id="KW-0812">Transmembrane</keyword>
<comment type="caution">
    <text evidence="9">The sequence shown here is derived from an EMBL/GenBank/DDBJ whole genome shotgun (WGS) entry which is preliminary data.</text>
</comment>
<feature type="transmembrane region" description="Helical" evidence="8">
    <location>
        <begin position="100"/>
        <end position="122"/>
    </location>
</feature>
<comment type="similarity">
    <text evidence="2">Belongs to the MreD family.</text>
</comment>
<keyword evidence="3" id="KW-1003">Cell membrane</keyword>
<evidence type="ECO:0000313" key="9">
    <source>
        <dbReference type="EMBL" id="MFJ5446804.1"/>
    </source>
</evidence>
<keyword evidence="10" id="KW-1185">Reference proteome</keyword>
<evidence type="ECO:0000256" key="1">
    <source>
        <dbReference type="ARBA" id="ARBA00004651"/>
    </source>
</evidence>
<proteinExistence type="inferred from homology"/>
<feature type="transmembrane region" description="Helical" evidence="8">
    <location>
        <begin position="128"/>
        <end position="147"/>
    </location>
</feature>
<evidence type="ECO:0000256" key="5">
    <source>
        <dbReference type="ARBA" id="ARBA00022960"/>
    </source>
</evidence>
<dbReference type="PIRSF" id="PIRSF018472">
    <property type="entry name" value="MreD_proteobac"/>
    <property type="match status" value="1"/>
</dbReference>
<dbReference type="PANTHER" id="PTHR37484">
    <property type="entry name" value="ROD SHAPE-DETERMINING PROTEIN MRED"/>
    <property type="match status" value="1"/>
</dbReference>
<dbReference type="Pfam" id="PF04093">
    <property type="entry name" value="MreD"/>
    <property type="match status" value="1"/>
</dbReference>
<dbReference type="EMBL" id="JBIWXY010000002">
    <property type="protein sequence ID" value="MFJ5446804.1"/>
    <property type="molecule type" value="Genomic_DNA"/>
</dbReference>
<name>A0ABW8GMZ0_9PROT</name>
<evidence type="ECO:0000256" key="2">
    <source>
        <dbReference type="ARBA" id="ARBA00007776"/>
    </source>
</evidence>